<evidence type="ECO:0000256" key="4">
    <source>
        <dbReference type="ARBA" id="ARBA00022989"/>
    </source>
</evidence>
<keyword evidence="5 7" id="KW-0472">Membrane</keyword>
<dbReference type="EMBL" id="QEOP01000001">
    <property type="protein sequence ID" value="PVZ96389.1"/>
    <property type="molecule type" value="Genomic_DNA"/>
</dbReference>
<feature type="transmembrane region" description="Helical" evidence="7">
    <location>
        <begin position="29"/>
        <end position="49"/>
    </location>
</feature>
<evidence type="ECO:0000256" key="2">
    <source>
        <dbReference type="ARBA" id="ARBA00022475"/>
    </source>
</evidence>
<evidence type="ECO:0000256" key="5">
    <source>
        <dbReference type="ARBA" id="ARBA00023136"/>
    </source>
</evidence>
<keyword evidence="3 7" id="KW-0812">Transmembrane</keyword>
<evidence type="ECO:0000313" key="9">
    <source>
        <dbReference type="Proteomes" id="UP000244893"/>
    </source>
</evidence>
<dbReference type="GO" id="GO:0005886">
    <property type="term" value="C:plasma membrane"/>
    <property type="evidence" value="ECO:0007669"/>
    <property type="project" value="UniProtKB-SubCell"/>
</dbReference>
<protein>
    <recommendedName>
        <fullName evidence="10">Sodium:proton antiporter</fullName>
    </recommendedName>
</protein>
<dbReference type="InterPro" id="IPR007208">
    <property type="entry name" value="MrpF/PhaF-like"/>
</dbReference>
<dbReference type="OrthoDB" id="3733837at2"/>
<accession>A0A2V1HY67</accession>
<evidence type="ECO:0008006" key="10">
    <source>
        <dbReference type="Google" id="ProtNLM"/>
    </source>
</evidence>
<dbReference type="AlphaFoldDB" id="A0A2V1HY67"/>
<organism evidence="8 9">
    <name type="scientific">Amnibacterium flavum</name>
    <dbReference type="NCBI Taxonomy" id="2173173"/>
    <lineage>
        <taxon>Bacteria</taxon>
        <taxon>Bacillati</taxon>
        <taxon>Actinomycetota</taxon>
        <taxon>Actinomycetes</taxon>
        <taxon>Micrococcales</taxon>
        <taxon>Microbacteriaceae</taxon>
        <taxon>Amnibacterium</taxon>
    </lineage>
</organism>
<gene>
    <name evidence="8" type="ORF">DDQ50_05860</name>
</gene>
<feature type="region of interest" description="Disordered" evidence="6">
    <location>
        <begin position="53"/>
        <end position="78"/>
    </location>
</feature>
<evidence type="ECO:0000256" key="3">
    <source>
        <dbReference type="ARBA" id="ARBA00022692"/>
    </source>
</evidence>
<reference evidence="8 9" key="1">
    <citation type="submission" date="2018-05" db="EMBL/GenBank/DDBJ databases">
        <title>Amnibacterium sp. M8JJ-5, whole genome shotgun sequence.</title>
        <authorList>
            <person name="Tuo L."/>
        </authorList>
    </citation>
    <scope>NUCLEOTIDE SEQUENCE [LARGE SCALE GENOMIC DNA]</scope>
    <source>
        <strain evidence="8 9">M8JJ-5</strain>
    </source>
</reference>
<keyword evidence="9" id="KW-1185">Reference proteome</keyword>
<sequence length="78" mass="7857">MIASDVLLTTVILVLGAEMIIGGHTRTLPIVLVLTGTAVFGSIAVARYVSKHDKPGAGAGDKPGSAAGTADRARGRES</sequence>
<evidence type="ECO:0000256" key="6">
    <source>
        <dbReference type="SAM" id="MobiDB-lite"/>
    </source>
</evidence>
<dbReference type="Pfam" id="PF04066">
    <property type="entry name" value="MrpF_PhaF"/>
    <property type="match status" value="1"/>
</dbReference>
<evidence type="ECO:0000313" key="8">
    <source>
        <dbReference type="EMBL" id="PVZ96389.1"/>
    </source>
</evidence>
<comment type="subcellular location">
    <subcellularLocation>
        <location evidence="1">Cell membrane</location>
        <topology evidence="1">Multi-pass membrane protein</topology>
    </subcellularLocation>
</comment>
<dbReference type="Proteomes" id="UP000244893">
    <property type="component" value="Unassembled WGS sequence"/>
</dbReference>
<name>A0A2V1HY67_9MICO</name>
<keyword evidence="4 7" id="KW-1133">Transmembrane helix</keyword>
<keyword evidence="2" id="KW-1003">Cell membrane</keyword>
<proteinExistence type="predicted"/>
<comment type="caution">
    <text evidence="8">The sequence shown here is derived from an EMBL/GenBank/DDBJ whole genome shotgun (WGS) entry which is preliminary data.</text>
</comment>
<evidence type="ECO:0000256" key="7">
    <source>
        <dbReference type="SAM" id="Phobius"/>
    </source>
</evidence>
<dbReference type="GO" id="GO:0015075">
    <property type="term" value="F:monoatomic ion transmembrane transporter activity"/>
    <property type="evidence" value="ECO:0007669"/>
    <property type="project" value="InterPro"/>
</dbReference>
<evidence type="ECO:0000256" key="1">
    <source>
        <dbReference type="ARBA" id="ARBA00004651"/>
    </source>
</evidence>